<sequence length="308" mass="33717">MKPRHARNGRRSRRREGAALQLLVVGGAIALVPLFARGGHVASMFKAVAPLGWLMAIAGALLLWWQARERARSATASNDAPASTASRTPAASRPAGHEATAQEAVATPAEPPRPTAWSAEVFDLIEWRRFEAVVEALFTQAGFRTRSQSHGADGGVDLWVYTRYQPDKPVTIVQCKHWHGKRVGVDKVRELRGVMAAHGVVRGQFATTSRFTDEAVAFAKENGINLLDVDALLKLIRSRSAEQQQALLDVALQGEYWRPTCVNCGIKLVLRRPRQGGKPFWGCTRYPACRTTLPLNGTIAALVERQAS</sequence>
<dbReference type="InterPro" id="IPR007560">
    <property type="entry name" value="Restrct_endonuc_IV_Mrr"/>
</dbReference>
<feature type="region of interest" description="Disordered" evidence="1">
    <location>
        <begin position="74"/>
        <end position="114"/>
    </location>
</feature>
<evidence type="ECO:0000256" key="2">
    <source>
        <dbReference type="SAM" id="Phobius"/>
    </source>
</evidence>
<protein>
    <submittedName>
        <fullName evidence="5">Restriction system protein</fullName>
    </submittedName>
</protein>
<evidence type="ECO:0000259" key="3">
    <source>
        <dbReference type="Pfam" id="PF01396"/>
    </source>
</evidence>
<dbReference type="GO" id="GO:0005694">
    <property type="term" value="C:chromosome"/>
    <property type="evidence" value="ECO:0007669"/>
    <property type="project" value="InterPro"/>
</dbReference>
<evidence type="ECO:0000313" key="5">
    <source>
        <dbReference type="EMBL" id="TCP02423.1"/>
    </source>
</evidence>
<dbReference type="SUPFAM" id="SSF52980">
    <property type="entry name" value="Restriction endonuclease-like"/>
    <property type="match status" value="1"/>
</dbReference>
<dbReference type="PANTHER" id="PTHR30015:SF7">
    <property type="entry name" value="TYPE IV METHYL-DIRECTED RESTRICTION ENZYME ECOKMRR"/>
    <property type="match status" value="1"/>
</dbReference>
<dbReference type="Pfam" id="PF04471">
    <property type="entry name" value="Mrr_cat"/>
    <property type="match status" value="1"/>
</dbReference>
<evidence type="ECO:0000313" key="6">
    <source>
        <dbReference type="Proteomes" id="UP000294772"/>
    </source>
</evidence>
<dbReference type="GO" id="GO:0006265">
    <property type="term" value="P:DNA topological change"/>
    <property type="evidence" value="ECO:0007669"/>
    <property type="project" value="InterPro"/>
</dbReference>
<proteinExistence type="predicted"/>
<dbReference type="InterPro" id="IPR052906">
    <property type="entry name" value="Type_IV_Methyl-Rstrct_Enzyme"/>
</dbReference>
<dbReference type="Pfam" id="PF01396">
    <property type="entry name" value="Zn_ribbon_Top1"/>
    <property type="match status" value="1"/>
</dbReference>
<dbReference type="Gene3D" id="3.30.65.10">
    <property type="entry name" value="Bacterial Topoisomerase I, domain 1"/>
    <property type="match status" value="1"/>
</dbReference>
<dbReference type="InterPro" id="IPR013498">
    <property type="entry name" value="Topo_IA_Znf"/>
</dbReference>
<name>A0AA46HU63_9BURK</name>
<reference evidence="5 6" key="1">
    <citation type="submission" date="2019-03" db="EMBL/GenBank/DDBJ databases">
        <title>Genomic Encyclopedia of Type Strains, Phase IV (KMG-IV): sequencing the most valuable type-strain genomes for metagenomic binning, comparative biology and taxonomic classification.</title>
        <authorList>
            <person name="Goeker M."/>
        </authorList>
    </citation>
    <scope>NUCLEOTIDE SEQUENCE [LARGE SCALE GENOMIC DNA]</scope>
    <source>
        <strain evidence="5 6">DSM 15264</strain>
    </source>
</reference>
<dbReference type="Gene3D" id="3.40.1350.10">
    <property type="match status" value="1"/>
</dbReference>
<evidence type="ECO:0000259" key="4">
    <source>
        <dbReference type="Pfam" id="PF04471"/>
    </source>
</evidence>
<feature type="compositionally biased region" description="Low complexity" evidence="1">
    <location>
        <begin position="80"/>
        <end position="94"/>
    </location>
</feature>
<feature type="domain" description="Restriction endonuclease type IV Mrr" evidence="4">
    <location>
        <begin position="125"/>
        <end position="236"/>
    </location>
</feature>
<dbReference type="GO" id="GO:0009307">
    <property type="term" value="P:DNA restriction-modification system"/>
    <property type="evidence" value="ECO:0007669"/>
    <property type="project" value="InterPro"/>
</dbReference>
<dbReference type="RefSeq" id="WP_243654629.1">
    <property type="nucleotide sequence ID" value="NZ_CP110416.1"/>
</dbReference>
<dbReference type="GO" id="GO:0003916">
    <property type="term" value="F:DNA topoisomerase activity"/>
    <property type="evidence" value="ECO:0007669"/>
    <property type="project" value="InterPro"/>
</dbReference>
<evidence type="ECO:0000256" key="1">
    <source>
        <dbReference type="SAM" id="MobiDB-lite"/>
    </source>
</evidence>
<dbReference type="InterPro" id="IPR011856">
    <property type="entry name" value="tRNA_endonuc-like_dom_sf"/>
</dbReference>
<feature type="transmembrane region" description="Helical" evidence="2">
    <location>
        <begin position="20"/>
        <end position="38"/>
    </location>
</feature>
<dbReference type="GO" id="GO:0015666">
    <property type="term" value="F:restriction endodeoxyribonuclease activity"/>
    <property type="evidence" value="ECO:0007669"/>
    <property type="project" value="TreeGrafter"/>
</dbReference>
<keyword evidence="2" id="KW-0472">Membrane</keyword>
<feature type="transmembrane region" description="Helical" evidence="2">
    <location>
        <begin position="44"/>
        <end position="65"/>
    </location>
</feature>
<keyword evidence="2" id="KW-0812">Transmembrane</keyword>
<dbReference type="AlphaFoldDB" id="A0AA46HU63"/>
<organism evidence="5 6">
    <name type="scientific">Caldimonas thermodepolymerans</name>
    <dbReference type="NCBI Taxonomy" id="215580"/>
    <lineage>
        <taxon>Bacteria</taxon>
        <taxon>Pseudomonadati</taxon>
        <taxon>Pseudomonadota</taxon>
        <taxon>Betaproteobacteria</taxon>
        <taxon>Burkholderiales</taxon>
        <taxon>Sphaerotilaceae</taxon>
        <taxon>Caldimonas</taxon>
    </lineage>
</organism>
<comment type="caution">
    <text evidence="5">The sequence shown here is derived from an EMBL/GenBank/DDBJ whole genome shotgun (WGS) entry which is preliminary data.</text>
</comment>
<dbReference type="InterPro" id="IPR011335">
    <property type="entry name" value="Restrct_endonuc-II-like"/>
</dbReference>
<dbReference type="PANTHER" id="PTHR30015">
    <property type="entry name" value="MRR RESTRICTION SYSTEM PROTEIN"/>
    <property type="match status" value="1"/>
</dbReference>
<dbReference type="Proteomes" id="UP000294772">
    <property type="component" value="Unassembled WGS sequence"/>
</dbReference>
<keyword evidence="2" id="KW-1133">Transmembrane helix</keyword>
<gene>
    <name evidence="5" type="ORF">EV676_1169</name>
</gene>
<accession>A0AA46HU63</accession>
<dbReference type="EMBL" id="SLXF01000016">
    <property type="protein sequence ID" value="TCP02423.1"/>
    <property type="molecule type" value="Genomic_DNA"/>
</dbReference>
<dbReference type="GO" id="GO:0003677">
    <property type="term" value="F:DNA binding"/>
    <property type="evidence" value="ECO:0007669"/>
    <property type="project" value="InterPro"/>
</dbReference>
<feature type="domain" description="DNA topoisomerase type IA zn finger" evidence="3">
    <location>
        <begin position="260"/>
        <end position="296"/>
    </location>
</feature>